<sequence>MDTQIEFYLKDTHTSSQNPVIPSSPNRNANETTERMVALCHSQIVPVRYSIVQTRTKVEEGKSVSWLFKRMKITRGFAIRSTYRKLRLKNGELIKVNDSVLPVYDTVNKVNK</sequence>
<dbReference type="Proteomes" id="UP000242457">
    <property type="component" value="Unassembled WGS sequence"/>
</dbReference>
<evidence type="ECO:0000313" key="1">
    <source>
        <dbReference type="EMBL" id="PBC29049.1"/>
    </source>
</evidence>
<name>A0A2A3ECW3_APICC</name>
<evidence type="ECO:0000313" key="2">
    <source>
        <dbReference type="Proteomes" id="UP000242457"/>
    </source>
</evidence>
<protein>
    <submittedName>
        <fullName evidence="1">Uncharacterized protein</fullName>
    </submittedName>
</protein>
<gene>
    <name evidence="1" type="ORF">APICC_03454</name>
</gene>
<dbReference type="AlphaFoldDB" id="A0A2A3ECW3"/>
<proteinExistence type="predicted"/>
<dbReference type="EMBL" id="KZ288293">
    <property type="protein sequence ID" value="PBC29049.1"/>
    <property type="molecule type" value="Genomic_DNA"/>
</dbReference>
<organism evidence="1 2">
    <name type="scientific">Apis cerana cerana</name>
    <name type="common">Oriental honeybee</name>
    <dbReference type="NCBI Taxonomy" id="94128"/>
    <lineage>
        <taxon>Eukaryota</taxon>
        <taxon>Metazoa</taxon>
        <taxon>Ecdysozoa</taxon>
        <taxon>Arthropoda</taxon>
        <taxon>Hexapoda</taxon>
        <taxon>Insecta</taxon>
        <taxon>Pterygota</taxon>
        <taxon>Neoptera</taxon>
        <taxon>Endopterygota</taxon>
        <taxon>Hymenoptera</taxon>
        <taxon>Apocrita</taxon>
        <taxon>Aculeata</taxon>
        <taxon>Apoidea</taxon>
        <taxon>Anthophila</taxon>
        <taxon>Apidae</taxon>
        <taxon>Apis</taxon>
    </lineage>
</organism>
<accession>A0A2A3ECW3</accession>
<keyword evidence="2" id="KW-1185">Reference proteome</keyword>
<reference evidence="1 2" key="1">
    <citation type="submission" date="2014-07" db="EMBL/GenBank/DDBJ databases">
        <title>Genomic and transcriptomic analysis on Apis cerana provide comprehensive insights into honey bee biology.</title>
        <authorList>
            <person name="Diao Q."/>
            <person name="Sun L."/>
            <person name="Zheng H."/>
            <person name="Zheng H."/>
            <person name="Xu S."/>
            <person name="Wang S."/>
            <person name="Zeng Z."/>
            <person name="Hu F."/>
            <person name="Su S."/>
            <person name="Wu J."/>
        </authorList>
    </citation>
    <scope>NUCLEOTIDE SEQUENCE [LARGE SCALE GENOMIC DNA]</scope>
    <source>
        <tissue evidence="1">Pupae without intestine</tissue>
    </source>
</reference>